<evidence type="ECO:0000256" key="2">
    <source>
        <dbReference type="ARBA" id="ARBA00022475"/>
    </source>
</evidence>
<comment type="subcellular location">
    <subcellularLocation>
        <location evidence="1">Cell membrane</location>
        <topology evidence="1">Multi-pass membrane protein</topology>
    </subcellularLocation>
</comment>
<dbReference type="AlphaFoldDB" id="A0A6P7FHE3"/>
<keyword evidence="9" id="KW-0732">Signal</keyword>
<gene>
    <name evidence="10" type="primary">LOC114328013</name>
</gene>
<feature type="chain" id="PRO_5027952299" evidence="9">
    <location>
        <begin position="16"/>
        <end position="464"/>
    </location>
</feature>
<dbReference type="InParanoid" id="A0A6P7FHE3"/>
<dbReference type="InterPro" id="IPR052192">
    <property type="entry name" value="Insect_Ionotropic_Sensory_Rcpt"/>
</dbReference>
<dbReference type="PANTHER" id="PTHR42643">
    <property type="entry name" value="IONOTROPIC RECEPTOR 20A-RELATED"/>
    <property type="match status" value="1"/>
</dbReference>
<dbReference type="RefSeq" id="XP_028132553.1">
    <property type="nucleotide sequence ID" value="XM_028276752.1"/>
</dbReference>
<feature type="signal peptide" evidence="9">
    <location>
        <begin position="1"/>
        <end position="15"/>
    </location>
</feature>
<dbReference type="KEGG" id="dvv:114328013"/>
<evidence type="ECO:0000256" key="8">
    <source>
        <dbReference type="SAM" id="Phobius"/>
    </source>
</evidence>
<dbReference type="OrthoDB" id="8185396at2759"/>
<keyword evidence="5 8" id="KW-0472">Membrane</keyword>
<keyword evidence="6" id="KW-0675">Receptor</keyword>
<feature type="transmembrane region" description="Helical" evidence="8">
    <location>
        <begin position="240"/>
        <end position="261"/>
    </location>
</feature>
<keyword evidence="4 8" id="KW-1133">Transmembrane helix</keyword>
<keyword evidence="2" id="KW-1003">Cell membrane</keyword>
<organism evidence="10">
    <name type="scientific">Diabrotica virgifera virgifera</name>
    <name type="common">western corn rootworm</name>
    <dbReference type="NCBI Taxonomy" id="50390"/>
    <lineage>
        <taxon>Eukaryota</taxon>
        <taxon>Metazoa</taxon>
        <taxon>Ecdysozoa</taxon>
        <taxon>Arthropoda</taxon>
        <taxon>Hexapoda</taxon>
        <taxon>Insecta</taxon>
        <taxon>Pterygota</taxon>
        <taxon>Neoptera</taxon>
        <taxon>Endopterygota</taxon>
        <taxon>Coleoptera</taxon>
        <taxon>Polyphaga</taxon>
        <taxon>Cucujiformia</taxon>
        <taxon>Chrysomeloidea</taxon>
        <taxon>Chrysomelidae</taxon>
        <taxon>Galerucinae</taxon>
        <taxon>Diabroticina</taxon>
        <taxon>Diabroticites</taxon>
        <taxon>Diabrotica</taxon>
    </lineage>
</organism>
<evidence type="ECO:0000256" key="3">
    <source>
        <dbReference type="ARBA" id="ARBA00022692"/>
    </source>
</evidence>
<feature type="transmembrane region" description="Helical" evidence="8">
    <location>
        <begin position="430"/>
        <end position="450"/>
    </location>
</feature>
<evidence type="ECO:0000313" key="10">
    <source>
        <dbReference type="RefSeq" id="XP_028132553.1"/>
    </source>
</evidence>
<evidence type="ECO:0000256" key="1">
    <source>
        <dbReference type="ARBA" id="ARBA00004651"/>
    </source>
</evidence>
<dbReference type="PANTHER" id="PTHR42643:SF32">
    <property type="entry name" value="IONOTROPIC RECEPTOR 31A, ISOFORM C-RELATED"/>
    <property type="match status" value="1"/>
</dbReference>
<keyword evidence="7" id="KW-0325">Glycoprotein</keyword>
<feature type="transmembrane region" description="Helical" evidence="8">
    <location>
        <begin position="210"/>
        <end position="228"/>
    </location>
</feature>
<proteinExistence type="predicted"/>
<dbReference type="SUPFAM" id="SSF53850">
    <property type="entry name" value="Periplasmic binding protein-like II"/>
    <property type="match status" value="1"/>
</dbReference>
<evidence type="ECO:0000256" key="4">
    <source>
        <dbReference type="ARBA" id="ARBA00022989"/>
    </source>
</evidence>
<accession>A0A6P7FHE3</accession>
<evidence type="ECO:0000256" key="9">
    <source>
        <dbReference type="SAM" id="SignalP"/>
    </source>
</evidence>
<evidence type="ECO:0000256" key="6">
    <source>
        <dbReference type="ARBA" id="ARBA00023170"/>
    </source>
</evidence>
<reference evidence="10" key="1">
    <citation type="submission" date="2025-08" db="UniProtKB">
        <authorList>
            <consortium name="RefSeq"/>
        </authorList>
    </citation>
    <scope>IDENTIFICATION</scope>
    <source>
        <tissue evidence="10">Whole insect</tissue>
    </source>
</reference>
<dbReference type="Gene3D" id="1.10.287.70">
    <property type="match status" value="1"/>
</dbReference>
<keyword evidence="3 8" id="KW-0812">Transmembrane</keyword>
<evidence type="ECO:0000256" key="5">
    <source>
        <dbReference type="ARBA" id="ARBA00023136"/>
    </source>
</evidence>
<dbReference type="GO" id="GO:0005886">
    <property type="term" value="C:plasma membrane"/>
    <property type="evidence" value="ECO:0007669"/>
    <property type="project" value="UniProtKB-SubCell"/>
</dbReference>
<sequence length="464" mass="53489">MKVVLLLSAVYVARALTINKRLCDNRKLYESMDKISVWHEGEQEFKTILWHCIQWRRAAWNYDADADTKIKVLATDALPYIKPSNNSAAIQGYVGDIFIIIVEAFKMNFVMYNVRYHEGVSFVNDGLGDIYLGGTIATSDFKNILISQPYMMNSYRLYMKKPRVDIDTYFYIKSFSKNLWRVSFLVFFTMSITIWATGRLLKKYKTKEPCVSLPICLIGAMSGVLNQGYDLGFKSYAARIQIYVSLILGVILYSAMSAVLYSKMAVVQSPWPFDSLEGIPGTGLSLCMRNNSWVYKTVYFTDQEKVLQPMWQNVINTNHCIGFENSSNIVDIMCNNPVVVLENKVIMSSVFRNKLPCDCAMIRTEYFKLGLVIYVRKHLKESPSISKMIIKLQGAGILKYLEEKWTYKHRGGSDPEQWYAVTFKHIEGILVFYFQMVVFSLFVLGIEIIWKGEIFKYNEITCIE</sequence>
<protein>
    <submittedName>
        <fullName evidence="10">Uncharacterized protein LOC114328013</fullName>
    </submittedName>
</protein>
<feature type="transmembrane region" description="Helical" evidence="8">
    <location>
        <begin position="179"/>
        <end position="198"/>
    </location>
</feature>
<name>A0A6P7FHE3_DIAVI</name>
<evidence type="ECO:0000256" key="7">
    <source>
        <dbReference type="ARBA" id="ARBA00023180"/>
    </source>
</evidence>